<evidence type="ECO:0000256" key="4">
    <source>
        <dbReference type="HAMAP-Rule" id="MF_00636"/>
    </source>
</evidence>
<keyword evidence="2 4" id="KW-0067">ATP-binding</keyword>
<dbReference type="RefSeq" id="WP_084712243.1">
    <property type="nucleotide sequence ID" value="NZ_BALE01000028.1"/>
</dbReference>
<dbReference type="PANTHER" id="PTHR30448">
    <property type="entry name" value="RNASE ADAPTER PROTEIN RAPZ"/>
    <property type="match status" value="1"/>
</dbReference>
<gene>
    <name evidence="8" type="ORF">Tasa_028_047</name>
</gene>
<evidence type="ECO:0000259" key="7">
    <source>
        <dbReference type="Pfam" id="PF22740"/>
    </source>
</evidence>
<feature type="binding site" evidence="4">
    <location>
        <begin position="73"/>
        <end position="76"/>
    </location>
    <ligand>
        <name>GTP</name>
        <dbReference type="ChEBI" id="CHEBI:37565"/>
    </ligand>
</feature>
<dbReference type="InterPro" id="IPR053930">
    <property type="entry name" value="RapZ-like_N"/>
</dbReference>
<dbReference type="Proteomes" id="UP000032679">
    <property type="component" value="Unassembled WGS sequence"/>
</dbReference>
<feature type="region of interest" description="Disordered" evidence="5">
    <location>
        <begin position="314"/>
        <end position="341"/>
    </location>
</feature>
<dbReference type="EMBL" id="BALE01000028">
    <property type="protein sequence ID" value="GAN54680.1"/>
    <property type="molecule type" value="Genomic_DNA"/>
</dbReference>
<dbReference type="InterPro" id="IPR053931">
    <property type="entry name" value="RapZ_C"/>
</dbReference>
<dbReference type="GO" id="GO:0005525">
    <property type="term" value="F:GTP binding"/>
    <property type="evidence" value="ECO:0007669"/>
    <property type="project" value="UniProtKB-UniRule"/>
</dbReference>
<feature type="domain" description="RapZ-like N-terminal" evidence="6">
    <location>
        <begin position="23"/>
        <end position="171"/>
    </location>
</feature>
<dbReference type="Pfam" id="PF22740">
    <property type="entry name" value="PapZ_C"/>
    <property type="match status" value="1"/>
</dbReference>
<feature type="domain" description="RapZ C-terminal" evidence="7">
    <location>
        <begin position="182"/>
        <end position="308"/>
    </location>
</feature>
<proteinExistence type="inferred from homology"/>
<dbReference type="Pfam" id="PF03668">
    <property type="entry name" value="RapZ-like_N"/>
    <property type="match status" value="1"/>
</dbReference>
<comment type="caution">
    <text evidence="8">The sequence shown here is derived from an EMBL/GenBank/DDBJ whole genome shotgun (WGS) entry which is preliminary data.</text>
</comment>
<evidence type="ECO:0000256" key="3">
    <source>
        <dbReference type="ARBA" id="ARBA00023134"/>
    </source>
</evidence>
<evidence type="ECO:0000256" key="1">
    <source>
        <dbReference type="ARBA" id="ARBA00022741"/>
    </source>
</evidence>
<dbReference type="STRING" id="1231623.Tasa_028_047"/>
<reference evidence="8 9" key="1">
    <citation type="submission" date="2012-10" db="EMBL/GenBank/DDBJ databases">
        <title>Genome sequencing of Tanticharoenia sakaeratensis NBRC 103193.</title>
        <authorList>
            <person name="Azuma Y."/>
            <person name="Hadano H."/>
            <person name="Hirakawa H."/>
            <person name="Matsushita K."/>
        </authorList>
    </citation>
    <scope>NUCLEOTIDE SEQUENCE [LARGE SCALE GENOMIC DNA]</scope>
    <source>
        <strain evidence="8 9">NBRC 103193</strain>
    </source>
</reference>
<dbReference type="NCBIfam" id="NF003828">
    <property type="entry name" value="PRK05416.1"/>
    <property type="match status" value="1"/>
</dbReference>
<dbReference type="HAMAP" id="MF_00636">
    <property type="entry name" value="RapZ_like"/>
    <property type="match status" value="1"/>
</dbReference>
<dbReference type="GO" id="GO:0005524">
    <property type="term" value="F:ATP binding"/>
    <property type="evidence" value="ECO:0007669"/>
    <property type="project" value="UniProtKB-UniRule"/>
</dbReference>
<dbReference type="InterPro" id="IPR027417">
    <property type="entry name" value="P-loop_NTPase"/>
</dbReference>
<protein>
    <submittedName>
        <fullName evidence="8">Uncharacterized protein</fullName>
    </submittedName>
</protein>
<evidence type="ECO:0000259" key="6">
    <source>
        <dbReference type="Pfam" id="PF03668"/>
    </source>
</evidence>
<evidence type="ECO:0000313" key="9">
    <source>
        <dbReference type="Proteomes" id="UP000032679"/>
    </source>
</evidence>
<feature type="binding site" evidence="4">
    <location>
        <begin position="28"/>
        <end position="35"/>
    </location>
    <ligand>
        <name>ATP</name>
        <dbReference type="ChEBI" id="CHEBI:30616"/>
    </ligand>
</feature>
<dbReference type="OrthoDB" id="9784461at2"/>
<dbReference type="InterPro" id="IPR005337">
    <property type="entry name" value="RapZ-like"/>
</dbReference>
<evidence type="ECO:0000313" key="8">
    <source>
        <dbReference type="EMBL" id="GAN54680.1"/>
    </source>
</evidence>
<evidence type="ECO:0000256" key="5">
    <source>
        <dbReference type="SAM" id="MobiDB-lite"/>
    </source>
</evidence>
<dbReference type="PANTHER" id="PTHR30448:SF0">
    <property type="entry name" value="RNASE ADAPTER PROTEIN RAPZ"/>
    <property type="match status" value="1"/>
</dbReference>
<name>A0A0D6MMN1_9PROT</name>
<dbReference type="SUPFAM" id="SSF52540">
    <property type="entry name" value="P-loop containing nucleoside triphosphate hydrolases"/>
    <property type="match status" value="1"/>
</dbReference>
<organism evidence="8 9">
    <name type="scientific">Tanticharoenia sakaeratensis NBRC 103193</name>
    <dbReference type="NCBI Taxonomy" id="1231623"/>
    <lineage>
        <taxon>Bacteria</taxon>
        <taxon>Pseudomonadati</taxon>
        <taxon>Pseudomonadota</taxon>
        <taxon>Alphaproteobacteria</taxon>
        <taxon>Acetobacterales</taxon>
        <taxon>Acetobacteraceae</taxon>
        <taxon>Tanticharoenia</taxon>
    </lineage>
</organism>
<evidence type="ECO:0000256" key="2">
    <source>
        <dbReference type="ARBA" id="ARBA00022840"/>
    </source>
</evidence>
<keyword evidence="3 4" id="KW-0342">GTP-binding</keyword>
<sequence>MASSPTPPELPPNAPPPVATRRVLLVTGLSGAGKSSILRILEDLGHEVVDNPPIGMLDALVTRAGTKLAIGVDVRSRGFEAALVLRALASLRSLPDIDAELIFATAETPILLRRFTATRRRHPLAASGAISQGIEQETALLAPLRASADLLVDTSDLPPPALRRMIETHFGPLADDPGEGLALTLMSFAYPAGLPREADLVFDARFLRNPHYDPALQPLTGLDAPVKAYVAADPDYARFLDLIRQTLALVLPRFVAEGKKYATVAIGCSGGKHRSVTLVEALAQEITEKPACSTALAGWPVVVLHRELGIETRHDPGKAWRAPGNTPSSRVPAAPLPPSPT</sequence>
<dbReference type="AlphaFoldDB" id="A0A0D6MMN1"/>
<accession>A0A0D6MMN1</accession>
<keyword evidence="9" id="KW-1185">Reference proteome</keyword>
<keyword evidence="1 4" id="KW-0547">Nucleotide-binding</keyword>